<dbReference type="EMBL" id="KN837320">
    <property type="protein sequence ID" value="KIJ27920.1"/>
    <property type="molecule type" value="Genomic_DNA"/>
</dbReference>
<protein>
    <submittedName>
        <fullName evidence="1">Uncharacterized protein</fullName>
    </submittedName>
</protein>
<evidence type="ECO:0000313" key="1">
    <source>
        <dbReference type="EMBL" id="KIJ27920.1"/>
    </source>
</evidence>
<proteinExistence type="predicted"/>
<dbReference type="Proteomes" id="UP000054279">
    <property type="component" value="Unassembled WGS sequence"/>
</dbReference>
<accession>A0A0C9URU4</accession>
<evidence type="ECO:0000313" key="2">
    <source>
        <dbReference type="Proteomes" id="UP000054279"/>
    </source>
</evidence>
<name>A0A0C9URU4_SPHS4</name>
<dbReference type="OrthoDB" id="364779at2759"/>
<organism evidence="1 2">
    <name type="scientific">Sphaerobolus stellatus (strain SS14)</name>
    <dbReference type="NCBI Taxonomy" id="990650"/>
    <lineage>
        <taxon>Eukaryota</taxon>
        <taxon>Fungi</taxon>
        <taxon>Dikarya</taxon>
        <taxon>Basidiomycota</taxon>
        <taxon>Agaricomycotina</taxon>
        <taxon>Agaricomycetes</taxon>
        <taxon>Phallomycetidae</taxon>
        <taxon>Geastrales</taxon>
        <taxon>Sphaerobolaceae</taxon>
        <taxon>Sphaerobolus</taxon>
    </lineage>
</organism>
<keyword evidence="2" id="KW-1185">Reference proteome</keyword>
<sequence>MTSNERQVIFEEDDAGKICRRYYLEGDKLHMIPEEDIVSERPTWIGRTISTLSDIFMPAGYPTTVSADYFE</sequence>
<dbReference type="AlphaFoldDB" id="A0A0C9URU4"/>
<reference evidence="1 2" key="1">
    <citation type="submission" date="2014-06" db="EMBL/GenBank/DDBJ databases">
        <title>Evolutionary Origins and Diversification of the Mycorrhizal Mutualists.</title>
        <authorList>
            <consortium name="DOE Joint Genome Institute"/>
            <consortium name="Mycorrhizal Genomics Consortium"/>
            <person name="Kohler A."/>
            <person name="Kuo A."/>
            <person name="Nagy L.G."/>
            <person name="Floudas D."/>
            <person name="Copeland A."/>
            <person name="Barry K.W."/>
            <person name="Cichocki N."/>
            <person name="Veneault-Fourrey C."/>
            <person name="LaButti K."/>
            <person name="Lindquist E.A."/>
            <person name="Lipzen A."/>
            <person name="Lundell T."/>
            <person name="Morin E."/>
            <person name="Murat C."/>
            <person name="Riley R."/>
            <person name="Ohm R."/>
            <person name="Sun H."/>
            <person name="Tunlid A."/>
            <person name="Henrissat B."/>
            <person name="Grigoriev I.V."/>
            <person name="Hibbett D.S."/>
            <person name="Martin F."/>
        </authorList>
    </citation>
    <scope>NUCLEOTIDE SEQUENCE [LARGE SCALE GENOMIC DNA]</scope>
    <source>
        <strain evidence="1 2">SS14</strain>
    </source>
</reference>
<dbReference type="HOGENOM" id="CLU_2741677_0_0_1"/>
<gene>
    <name evidence="1" type="ORF">M422DRAFT_784706</name>
</gene>